<dbReference type="OrthoDB" id="528704at2759"/>
<keyword evidence="2" id="KW-1185">Reference proteome</keyword>
<proteinExistence type="predicted"/>
<gene>
    <name evidence="1" type="ORF">TrLO_g15149</name>
</gene>
<dbReference type="EMBL" id="BRXW01000468">
    <property type="protein sequence ID" value="GMH57460.1"/>
    <property type="molecule type" value="Genomic_DNA"/>
</dbReference>
<evidence type="ECO:0000313" key="1">
    <source>
        <dbReference type="EMBL" id="GMH57460.1"/>
    </source>
</evidence>
<accession>A0A9W6ZX24</accession>
<reference evidence="2" key="1">
    <citation type="journal article" date="2023" name="Commun. Biol.">
        <title>Genome analysis of Parmales, the sister group of diatoms, reveals the evolutionary specialization of diatoms from phago-mixotrophs to photoautotrophs.</title>
        <authorList>
            <person name="Ban H."/>
            <person name="Sato S."/>
            <person name="Yoshikawa S."/>
            <person name="Yamada K."/>
            <person name="Nakamura Y."/>
            <person name="Ichinomiya M."/>
            <person name="Sato N."/>
            <person name="Blanc-Mathieu R."/>
            <person name="Endo H."/>
            <person name="Kuwata A."/>
            <person name="Ogata H."/>
        </authorList>
    </citation>
    <scope>NUCLEOTIDE SEQUENCE [LARGE SCALE GENOMIC DNA]</scope>
    <source>
        <strain evidence="2">NIES 3700</strain>
    </source>
</reference>
<name>A0A9W6ZX24_9STRA</name>
<evidence type="ECO:0000313" key="2">
    <source>
        <dbReference type="Proteomes" id="UP001165122"/>
    </source>
</evidence>
<dbReference type="Proteomes" id="UP001165122">
    <property type="component" value="Unassembled WGS sequence"/>
</dbReference>
<protein>
    <submittedName>
        <fullName evidence="1">Uncharacterized protein</fullName>
    </submittedName>
</protein>
<organism evidence="1 2">
    <name type="scientific">Triparma laevis f. longispina</name>
    <dbReference type="NCBI Taxonomy" id="1714387"/>
    <lineage>
        <taxon>Eukaryota</taxon>
        <taxon>Sar</taxon>
        <taxon>Stramenopiles</taxon>
        <taxon>Ochrophyta</taxon>
        <taxon>Bolidophyceae</taxon>
        <taxon>Parmales</taxon>
        <taxon>Triparmaceae</taxon>
        <taxon>Triparma</taxon>
    </lineage>
</organism>
<sequence>MGLVDLVRRKEWEGLGAWEKKGVEVWMDCLLRMVEGRGKIDEVEFESGVKVETFRGGGGGGGGYVCRHGGSFSANASGLAKRVTMTDRNRNVVCVKNIQRDGVEQLKEAEVIESLDIVVASVNAASETFQIMVNVGGACVIK</sequence>
<dbReference type="AlphaFoldDB" id="A0A9W6ZX24"/>
<comment type="caution">
    <text evidence="1">The sequence shown here is derived from an EMBL/GenBank/DDBJ whole genome shotgun (WGS) entry which is preliminary data.</text>
</comment>